<dbReference type="RefSeq" id="WP_180286715.1">
    <property type="nucleotide sequence ID" value="NZ_JABFDB010000047.1"/>
</dbReference>
<dbReference type="Gene3D" id="3.55.50.10">
    <property type="entry name" value="Baseplate protein-like domains"/>
    <property type="match status" value="1"/>
</dbReference>
<dbReference type="InterPro" id="IPR006531">
    <property type="entry name" value="Gp5/Vgr_OB"/>
</dbReference>
<dbReference type="InterPro" id="IPR050708">
    <property type="entry name" value="T6SS_VgrG/RHS"/>
</dbReference>
<evidence type="ECO:0000256" key="1">
    <source>
        <dbReference type="ARBA" id="ARBA00004613"/>
    </source>
</evidence>
<evidence type="ECO:0000313" key="6">
    <source>
        <dbReference type="EMBL" id="NYZ24947.1"/>
    </source>
</evidence>
<comment type="similarity">
    <text evidence="2">Belongs to the VgrG protein family.</text>
</comment>
<feature type="domain" description="Gp5/Type VI secretion system Vgr C-terminal trimerisation" evidence="5">
    <location>
        <begin position="472"/>
        <end position="585"/>
    </location>
</feature>
<evidence type="ECO:0000259" key="4">
    <source>
        <dbReference type="Pfam" id="PF04717"/>
    </source>
</evidence>
<reference evidence="6 7" key="1">
    <citation type="submission" date="2020-05" db="EMBL/GenBank/DDBJ databases">
        <title>Azospirillum oleiclasticum sp. nov, a nitrogen-fixing and heavy crude oil-emulsifying bacterium isolated from the crude oil of Yumen Oilfield.</title>
        <authorList>
            <person name="Wu D."/>
            <person name="Cai M."/>
            <person name="Zhang X."/>
        </authorList>
    </citation>
    <scope>NUCLEOTIDE SEQUENCE [LARGE SCALE GENOMIC DNA]</scope>
    <source>
        <strain evidence="6 7">ROY-1-1-2</strain>
    </source>
</reference>
<dbReference type="InterPro" id="IPR006533">
    <property type="entry name" value="T6SS_Vgr_RhsGE"/>
</dbReference>
<dbReference type="SUPFAM" id="SSF69279">
    <property type="entry name" value="Phage tail proteins"/>
    <property type="match status" value="2"/>
</dbReference>
<dbReference type="EMBL" id="JABFDB010000047">
    <property type="protein sequence ID" value="NYZ24947.1"/>
    <property type="molecule type" value="Genomic_DNA"/>
</dbReference>
<sequence length="696" mass="76093">MSDAIVQTGRLLSLTTPLGADVLIPVELRGEEGLSRLFRFVIDAVSTEEAVDPADILGKSVTLSIARKDRDPRCINGIVRSFESLGKVARGWRGYRLELVPTLWFLTRTSDCRIFQEKTVVEIAEALLGDGGVTDFKKQGLSGTHNARDYCVQYRETDFAFFSRLLEEEGIYYYFAHESGKHTLVLSDSASGYAACMDAECEHAGAVQGGSEVIERWAPSVNFQSGKWVLDDYDFEAPSTELQANTATVLDNSLFKKWERYDYPGNYKVKADGTNFSRLLMEADEAAYAVVKGEGSYRGFAPGLTFTLSKHEVSSEAGKTYVLTGVEHAAKDHSHLGNQGGVPSYGNRFTAIPSATVFRPQRATPRPIVHGLQTAVVTGPSGEEIYCDKYGRIKVQFHWDRLGANDETTTCYIRVAQILAGRNWGSIFTPRVGMEVLVDFLEGDPDRPLVVGSLYNGDNMPPYTLPDNKTQSGIKTRSSKQGDTATFNELRFEDKKDAEEIYFHAQKDFKRMVENDDTLTVDHDQTITIKNDRTETISEGNEKVTVSKGNRTVTITEGNETLTVSKGNRTVEVSKGNESITVGQGNRTVEVGQGNDTLTVKMGNETVDVKQGNYSLKLGLGNATIKADAGKVSIEAMSGIELKVGSNSIKIDMSGITIKGTLVTVQGDGQVQVKGPMTQVSGDGMLTLKGGIVTIN</sequence>
<comment type="subcellular location">
    <subcellularLocation>
        <location evidence="1">Secreted</location>
    </subcellularLocation>
</comment>
<feature type="domain" description="Gp5/Type VI secretion system Vgr protein OB-fold" evidence="4">
    <location>
        <begin position="388"/>
        <end position="455"/>
    </location>
</feature>
<gene>
    <name evidence="6" type="primary">tssI</name>
    <name evidence="6" type="ORF">HND93_35035</name>
</gene>
<accession>A0ABX2TKS4</accession>
<organism evidence="6 7">
    <name type="scientific">Azospirillum oleiclasticum</name>
    <dbReference type="NCBI Taxonomy" id="2735135"/>
    <lineage>
        <taxon>Bacteria</taxon>
        <taxon>Pseudomonadati</taxon>
        <taxon>Pseudomonadota</taxon>
        <taxon>Alphaproteobacteria</taxon>
        <taxon>Rhodospirillales</taxon>
        <taxon>Azospirillaceae</taxon>
        <taxon>Azospirillum</taxon>
    </lineage>
</organism>
<evidence type="ECO:0000259" key="5">
    <source>
        <dbReference type="Pfam" id="PF22178"/>
    </source>
</evidence>
<dbReference type="SUPFAM" id="SSF69349">
    <property type="entry name" value="Phage fibre proteins"/>
    <property type="match status" value="1"/>
</dbReference>
<dbReference type="InterPro" id="IPR037026">
    <property type="entry name" value="Vgr_OB-fold_dom_sf"/>
</dbReference>
<protein>
    <submittedName>
        <fullName evidence="6">Type VI secretion system tip protein VgrG</fullName>
    </submittedName>
</protein>
<dbReference type="Gene3D" id="4.10.220.110">
    <property type="match status" value="1"/>
</dbReference>
<dbReference type="NCBIfam" id="TIGR01646">
    <property type="entry name" value="vgr_GE"/>
    <property type="match status" value="1"/>
</dbReference>
<dbReference type="Gene3D" id="2.30.110.50">
    <property type="match status" value="1"/>
</dbReference>
<evidence type="ECO:0000313" key="7">
    <source>
        <dbReference type="Proteomes" id="UP000584642"/>
    </source>
</evidence>
<dbReference type="InterPro" id="IPR054030">
    <property type="entry name" value="Gp5_Vgr_C"/>
</dbReference>
<dbReference type="Proteomes" id="UP000584642">
    <property type="component" value="Unassembled WGS sequence"/>
</dbReference>
<dbReference type="Pfam" id="PF22178">
    <property type="entry name" value="Gp5_trimer_C"/>
    <property type="match status" value="1"/>
</dbReference>
<keyword evidence="7" id="KW-1185">Reference proteome</keyword>
<dbReference type="Gene3D" id="2.40.50.230">
    <property type="entry name" value="Gp5 N-terminal domain"/>
    <property type="match status" value="1"/>
</dbReference>
<dbReference type="Pfam" id="PF04717">
    <property type="entry name" value="Phage_base_V"/>
    <property type="match status" value="1"/>
</dbReference>
<keyword evidence="3" id="KW-0964">Secreted</keyword>
<dbReference type="PANTHER" id="PTHR32305">
    <property type="match status" value="1"/>
</dbReference>
<dbReference type="SUPFAM" id="SSF69255">
    <property type="entry name" value="gp5 N-terminal domain-like"/>
    <property type="match status" value="1"/>
</dbReference>
<comment type="caution">
    <text evidence="6">The sequence shown here is derived from an EMBL/GenBank/DDBJ whole genome shotgun (WGS) entry which is preliminary data.</text>
</comment>
<dbReference type="Gene3D" id="2.160.20.160">
    <property type="match status" value="1"/>
</dbReference>
<proteinExistence type="inferred from homology"/>
<dbReference type="InterPro" id="IPR017847">
    <property type="entry name" value="T6SS_RhsGE_Vgr_subset"/>
</dbReference>
<evidence type="ECO:0000256" key="3">
    <source>
        <dbReference type="ARBA" id="ARBA00022525"/>
    </source>
</evidence>
<dbReference type="PANTHER" id="PTHR32305:SF15">
    <property type="entry name" value="PROTEIN RHSA-RELATED"/>
    <property type="match status" value="1"/>
</dbReference>
<evidence type="ECO:0000256" key="2">
    <source>
        <dbReference type="ARBA" id="ARBA00005558"/>
    </source>
</evidence>
<dbReference type="Pfam" id="PF05954">
    <property type="entry name" value="Phage_GPD"/>
    <property type="match status" value="1"/>
</dbReference>
<name>A0ABX2TKS4_9PROT</name>
<dbReference type="NCBIfam" id="TIGR03361">
    <property type="entry name" value="VI_Rhs_Vgr"/>
    <property type="match status" value="1"/>
</dbReference>